<dbReference type="Pfam" id="PF00270">
    <property type="entry name" value="DEAD"/>
    <property type="match status" value="1"/>
</dbReference>
<evidence type="ECO:0000313" key="19">
    <source>
        <dbReference type="EMBL" id="KAK7595164.1"/>
    </source>
</evidence>
<dbReference type="InterPro" id="IPR001650">
    <property type="entry name" value="Helicase_C-like"/>
</dbReference>
<dbReference type="GO" id="GO:0006412">
    <property type="term" value="P:translation"/>
    <property type="evidence" value="ECO:0007669"/>
    <property type="project" value="InterPro"/>
</dbReference>
<dbReference type="GO" id="GO:0010468">
    <property type="term" value="P:regulation of gene expression"/>
    <property type="evidence" value="ECO:0007669"/>
    <property type="project" value="UniProtKB-ARBA"/>
</dbReference>
<keyword evidence="9" id="KW-0496">Mitochondrion</keyword>
<evidence type="ECO:0000256" key="3">
    <source>
        <dbReference type="ARBA" id="ARBA00012552"/>
    </source>
</evidence>
<evidence type="ECO:0000259" key="17">
    <source>
        <dbReference type="PROSITE" id="PS51194"/>
    </source>
</evidence>
<dbReference type="EC" id="3.6.4.13" evidence="3"/>
<evidence type="ECO:0000256" key="6">
    <source>
        <dbReference type="ARBA" id="ARBA00022806"/>
    </source>
</evidence>
<evidence type="ECO:0000256" key="4">
    <source>
        <dbReference type="ARBA" id="ARBA00022741"/>
    </source>
</evidence>
<dbReference type="GO" id="GO:0003735">
    <property type="term" value="F:structural constituent of ribosome"/>
    <property type="evidence" value="ECO:0007669"/>
    <property type="project" value="InterPro"/>
</dbReference>
<comment type="similarity">
    <text evidence="2">Belongs to the universal ribosomal protein uS2 family.</text>
</comment>
<comment type="caution">
    <text evidence="19">The sequence shown here is derived from an EMBL/GenBank/DDBJ whole genome shotgun (WGS) entry which is preliminary data.</text>
</comment>
<dbReference type="GO" id="GO:0005829">
    <property type="term" value="C:cytosol"/>
    <property type="evidence" value="ECO:0007669"/>
    <property type="project" value="TreeGrafter"/>
</dbReference>
<dbReference type="PROSITE" id="PS51194">
    <property type="entry name" value="HELICASE_CTER"/>
    <property type="match status" value="1"/>
</dbReference>
<keyword evidence="7 15" id="KW-0067">ATP-binding</keyword>
<dbReference type="CDD" id="cd18787">
    <property type="entry name" value="SF2_C_DEAD"/>
    <property type="match status" value="1"/>
</dbReference>
<dbReference type="PANTHER" id="PTHR47959">
    <property type="entry name" value="ATP-DEPENDENT RNA HELICASE RHLE-RELATED"/>
    <property type="match status" value="1"/>
</dbReference>
<dbReference type="PROSITE" id="PS51195">
    <property type="entry name" value="Q_MOTIF"/>
    <property type="match status" value="1"/>
</dbReference>
<dbReference type="InterPro" id="IPR014001">
    <property type="entry name" value="Helicase_ATP-bd"/>
</dbReference>
<comment type="similarity">
    <text evidence="15">Belongs to the DEAD box helicase family.</text>
</comment>
<evidence type="ECO:0000256" key="11">
    <source>
        <dbReference type="ARBA" id="ARBA00059792"/>
    </source>
</evidence>
<dbReference type="Gene3D" id="3.40.50.300">
    <property type="entry name" value="P-loop containing nucleotide triphosphate hydrolases"/>
    <property type="match status" value="2"/>
</dbReference>
<keyword evidence="4 15" id="KW-0547">Nucleotide-binding</keyword>
<dbReference type="InterPro" id="IPR000629">
    <property type="entry name" value="RNA-helicase_DEAD-box_CS"/>
</dbReference>
<dbReference type="PROSITE" id="PS51192">
    <property type="entry name" value="HELICASE_ATP_BIND_1"/>
    <property type="match status" value="1"/>
</dbReference>
<dbReference type="SUPFAM" id="SSF52313">
    <property type="entry name" value="Ribosomal protein S2"/>
    <property type="match status" value="1"/>
</dbReference>
<evidence type="ECO:0000256" key="12">
    <source>
        <dbReference type="ARBA" id="ARBA00071390"/>
    </source>
</evidence>
<evidence type="ECO:0000256" key="2">
    <source>
        <dbReference type="ARBA" id="ARBA00006242"/>
    </source>
</evidence>
<dbReference type="GO" id="GO:0005743">
    <property type="term" value="C:mitochondrial inner membrane"/>
    <property type="evidence" value="ECO:0007669"/>
    <property type="project" value="UniProtKB-ARBA"/>
</dbReference>
<evidence type="ECO:0000256" key="1">
    <source>
        <dbReference type="ARBA" id="ARBA00004173"/>
    </source>
</evidence>
<keyword evidence="6 15" id="KW-0347">Helicase</keyword>
<dbReference type="InterPro" id="IPR014014">
    <property type="entry name" value="RNA_helicase_DEAD_Q_motif"/>
</dbReference>
<comment type="function">
    <text evidence="11">Required for mitoribosome formation and stability, and mitochondrial translation.</text>
</comment>
<dbReference type="CDD" id="cd01425">
    <property type="entry name" value="RPS2"/>
    <property type="match status" value="1"/>
</dbReference>
<dbReference type="SMART" id="SM00487">
    <property type="entry name" value="DEXDc"/>
    <property type="match status" value="1"/>
</dbReference>
<evidence type="ECO:0000256" key="14">
    <source>
        <dbReference type="PROSITE-ProRule" id="PRU00552"/>
    </source>
</evidence>
<evidence type="ECO:0000256" key="5">
    <source>
        <dbReference type="ARBA" id="ARBA00022801"/>
    </source>
</evidence>
<accession>A0AAN9TWG1</accession>
<feature type="short sequence motif" description="Q motif" evidence="14">
    <location>
        <begin position="6"/>
        <end position="34"/>
    </location>
</feature>
<feature type="domain" description="Helicase ATP-binding" evidence="16">
    <location>
        <begin position="37"/>
        <end position="208"/>
    </location>
</feature>
<dbReference type="InterPro" id="IPR011545">
    <property type="entry name" value="DEAD/DEAH_box_helicase_dom"/>
</dbReference>
<dbReference type="InterPro" id="IPR027417">
    <property type="entry name" value="P-loop_NTPase"/>
</dbReference>
<dbReference type="SUPFAM" id="SSF52540">
    <property type="entry name" value="P-loop containing nucleoside triphosphate hydrolases"/>
    <property type="match status" value="1"/>
</dbReference>
<dbReference type="GO" id="GO:0005763">
    <property type="term" value="C:mitochondrial small ribosomal subunit"/>
    <property type="evidence" value="ECO:0007669"/>
    <property type="project" value="UniProtKB-ARBA"/>
</dbReference>
<dbReference type="GO" id="GO:0005524">
    <property type="term" value="F:ATP binding"/>
    <property type="evidence" value="ECO:0007669"/>
    <property type="project" value="UniProtKB-KW"/>
</dbReference>
<feature type="domain" description="Helicase C-terminal" evidence="17">
    <location>
        <begin position="239"/>
        <end position="383"/>
    </location>
</feature>
<dbReference type="FunFam" id="3.40.50.10490:FF:000026">
    <property type="entry name" value="28S ribosomal protein S2, mitochondrial"/>
    <property type="match status" value="1"/>
</dbReference>
<dbReference type="Pfam" id="PF00271">
    <property type="entry name" value="Helicase_C"/>
    <property type="match status" value="1"/>
</dbReference>
<organism evidence="19 20">
    <name type="scientific">Parthenolecanium corni</name>
    <dbReference type="NCBI Taxonomy" id="536013"/>
    <lineage>
        <taxon>Eukaryota</taxon>
        <taxon>Metazoa</taxon>
        <taxon>Ecdysozoa</taxon>
        <taxon>Arthropoda</taxon>
        <taxon>Hexapoda</taxon>
        <taxon>Insecta</taxon>
        <taxon>Pterygota</taxon>
        <taxon>Neoptera</taxon>
        <taxon>Paraneoptera</taxon>
        <taxon>Hemiptera</taxon>
        <taxon>Sternorrhyncha</taxon>
        <taxon>Coccoidea</taxon>
        <taxon>Coccidae</taxon>
        <taxon>Parthenolecanium</taxon>
    </lineage>
</organism>
<evidence type="ECO:0000256" key="8">
    <source>
        <dbReference type="ARBA" id="ARBA00022980"/>
    </source>
</evidence>
<dbReference type="AlphaFoldDB" id="A0AAN9TWG1"/>
<comment type="subcellular location">
    <subcellularLocation>
        <location evidence="1">Mitochondrion</location>
    </subcellularLocation>
</comment>
<evidence type="ECO:0000256" key="7">
    <source>
        <dbReference type="ARBA" id="ARBA00022840"/>
    </source>
</evidence>
<dbReference type="HAMAP" id="MF_00291_B">
    <property type="entry name" value="Ribosomal_uS2_B"/>
    <property type="match status" value="1"/>
</dbReference>
<dbReference type="InterPro" id="IPR001865">
    <property type="entry name" value="Ribosomal_uS2"/>
</dbReference>
<evidence type="ECO:0000256" key="13">
    <source>
        <dbReference type="ARBA" id="ARBA00083109"/>
    </source>
</evidence>
<dbReference type="InterPro" id="IPR005706">
    <property type="entry name" value="Ribosomal_uS2_bac/mit/plastid"/>
</dbReference>
<dbReference type="EMBL" id="JBBCAQ010000019">
    <property type="protein sequence ID" value="KAK7595164.1"/>
    <property type="molecule type" value="Genomic_DNA"/>
</dbReference>
<keyword evidence="20" id="KW-1185">Reference proteome</keyword>
<dbReference type="Pfam" id="PF00318">
    <property type="entry name" value="Ribosomal_S2"/>
    <property type="match status" value="1"/>
</dbReference>
<protein>
    <recommendedName>
        <fullName evidence="12">Small ribosomal subunit protein uS2m</fullName>
        <ecNumber evidence="3">3.6.4.13</ecNumber>
    </recommendedName>
    <alternativeName>
        <fullName evidence="13">28S ribosomal protein S2, mitochondrial</fullName>
    </alternativeName>
</protein>
<reference evidence="19 20" key="1">
    <citation type="submission" date="2024-03" db="EMBL/GenBank/DDBJ databases">
        <title>Adaptation during the transition from Ophiocordyceps entomopathogen to insect associate is accompanied by gene loss and intensified selection.</title>
        <authorList>
            <person name="Ward C.M."/>
            <person name="Onetto C.A."/>
            <person name="Borneman A.R."/>
        </authorList>
    </citation>
    <scope>NUCLEOTIDE SEQUENCE [LARGE SCALE GENOMIC DNA]</scope>
    <source>
        <strain evidence="19">AWRI1</strain>
        <tissue evidence="19">Single Adult Female</tissue>
    </source>
</reference>
<dbReference type="InterPro" id="IPR023591">
    <property type="entry name" value="Ribosomal_uS2_flav_dom_sf"/>
</dbReference>
<dbReference type="PROSITE" id="PS00039">
    <property type="entry name" value="DEAD_ATP_HELICASE"/>
    <property type="match status" value="1"/>
</dbReference>
<keyword evidence="10" id="KW-0687">Ribonucleoprotein</keyword>
<dbReference type="PROSITE" id="PS00962">
    <property type="entry name" value="RIBOSOMAL_S2_1"/>
    <property type="match status" value="1"/>
</dbReference>
<dbReference type="InterPro" id="IPR050079">
    <property type="entry name" value="DEAD_box_RNA_helicase"/>
</dbReference>
<keyword evidence="8" id="KW-0689">Ribosomal protein</keyword>
<dbReference type="InterPro" id="IPR018130">
    <property type="entry name" value="Ribosomal_uS2_CS"/>
</dbReference>
<name>A0AAN9TWG1_9HEMI</name>
<gene>
    <name evidence="19" type="ORF">V9T40_001597</name>
</gene>
<evidence type="ECO:0000256" key="9">
    <source>
        <dbReference type="ARBA" id="ARBA00023128"/>
    </source>
</evidence>
<dbReference type="GO" id="GO:0016787">
    <property type="term" value="F:hydrolase activity"/>
    <property type="evidence" value="ECO:0007669"/>
    <property type="project" value="UniProtKB-KW"/>
</dbReference>
<dbReference type="SMART" id="SM00490">
    <property type="entry name" value="HELICc"/>
    <property type="match status" value="1"/>
</dbReference>
<evidence type="ECO:0000259" key="18">
    <source>
        <dbReference type="PROSITE" id="PS51195"/>
    </source>
</evidence>
<keyword evidence="5 15" id="KW-0378">Hydrolase</keyword>
<dbReference type="Proteomes" id="UP001367676">
    <property type="component" value="Unassembled WGS sequence"/>
</dbReference>
<dbReference type="CDD" id="cd17955">
    <property type="entry name" value="DEADc_DDX49"/>
    <property type="match status" value="1"/>
</dbReference>
<evidence type="ECO:0000256" key="15">
    <source>
        <dbReference type="RuleBase" id="RU000492"/>
    </source>
</evidence>
<evidence type="ECO:0000313" key="20">
    <source>
        <dbReference type="Proteomes" id="UP001367676"/>
    </source>
</evidence>
<dbReference type="Gene3D" id="3.40.50.10490">
    <property type="entry name" value="Glucose-6-phosphate isomerase like protein, domain 1"/>
    <property type="match status" value="1"/>
</dbReference>
<proteinExistence type="inferred from homology"/>
<evidence type="ECO:0000259" key="16">
    <source>
        <dbReference type="PROSITE" id="PS51192"/>
    </source>
</evidence>
<dbReference type="PANTHER" id="PTHR47959:SF24">
    <property type="entry name" value="ATP-DEPENDENT RNA HELICASE"/>
    <property type="match status" value="1"/>
</dbReference>
<sequence>MNKSVNEFASLGLNAWLVRQCNAMGLTSPTSIQRTCIPKILSGLDCIGCAKTGSGKTLTFALPILQKLCEDPYGIFALIITPTRELAFQIGEQFAALGSAINLRLCVVTGGMEMVAQATELCAKPHVVVATPGRMADHLESCDTFNLNHLRFLVIDEADRLLNGRFNDQLRTIFRALPKQKQILLFSATMTDSIEEVKTITSKEVFICKSDEDVLTVSELNQFYVLCPNHAREGYLVETIRSYMSGHEKPLIVIFTDTCKNCQLISMALNECGFENVALHAINTQKQRLSALAQFKSGTIRILIATDVASRGLDIPQVSLVVNYIIPNDPKDYVHRVGRTARAGRSGTAISLVSPHEISLIHAIENRIGTKLKEYNISGKEVAKHLTQVKVSLREAEIKLDETDFDERKLINKRKKLIIEGKDPDFIEKKLKKIRKLNNKKKMKNKEFVKTLTKSFIHPKEVLLSSQRRMKQVYFRYYSSEAAPATEDEKTVDKTDQAMVSKNYVNPLRSPDYFEVRNLFTIKDLFDARVHLGHREDTLNDNMRSYIFGSRLGHLIFDLPTTAEHLRRALNFAAHVAYQDGIILFSAQYHQHCLTVEQTAIDCQEFAHTRHLRNGLFTNSKYIFKSTIRLPDLIIFVNTLNTVLSTSVLVHESAKMNIPTIGIVDSNCDPTIITYPVPGNDDSPSSIELYCNLFKTAILRGKAARKKDLEASNS</sequence>
<dbReference type="GO" id="GO:0003676">
    <property type="term" value="F:nucleic acid binding"/>
    <property type="evidence" value="ECO:0007669"/>
    <property type="project" value="InterPro"/>
</dbReference>
<evidence type="ECO:0000256" key="10">
    <source>
        <dbReference type="ARBA" id="ARBA00023274"/>
    </source>
</evidence>
<dbReference type="PRINTS" id="PR00395">
    <property type="entry name" value="RIBOSOMALS2"/>
</dbReference>
<feature type="domain" description="DEAD-box RNA helicase Q" evidence="18">
    <location>
        <begin position="6"/>
        <end position="34"/>
    </location>
</feature>
<dbReference type="GO" id="GO:0003724">
    <property type="term" value="F:RNA helicase activity"/>
    <property type="evidence" value="ECO:0007669"/>
    <property type="project" value="UniProtKB-EC"/>
</dbReference>